<evidence type="ECO:0000256" key="2">
    <source>
        <dbReference type="ARBA" id="ARBA00022694"/>
    </source>
</evidence>
<feature type="binding site" evidence="10">
    <location>
        <position position="149"/>
    </location>
    <ligand>
        <name>ATP</name>
        <dbReference type="ChEBI" id="CHEBI:30616"/>
    </ligand>
</feature>
<protein>
    <recommendedName>
        <fullName evidence="10">CCA-adding enzyme</fullName>
        <ecNumber evidence="10">2.7.7.72</ecNumber>
    </recommendedName>
    <alternativeName>
        <fullName evidence="10">CCA tRNA nucleotidyltransferase</fullName>
    </alternativeName>
    <alternativeName>
        <fullName evidence="10">tRNA CCA-pyrophosphorylase</fullName>
    </alternativeName>
    <alternativeName>
        <fullName evidence="10">tRNA adenylyl-/cytidylyl- transferase</fullName>
    </alternativeName>
    <alternativeName>
        <fullName evidence="10">tRNA nucleotidyltransferase</fullName>
    </alternativeName>
    <alternativeName>
        <fullName evidence="10">tRNA-NT</fullName>
    </alternativeName>
</protein>
<evidence type="ECO:0000256" key="9">
    <source>
        <dbReference type="ARBA" id="ARBA00022884"/>
    </source>
</evidence>
<dbReference type="InterPro" id="IPR015329">
    <property type="entry name" value="tRNA_NucTransf2"/>
</dbReference>
<dbReference type="Gene3D" id="3.30.70.590">
    <property type="entry name" value="Poly(A) polymerase predicted RNA binding domain"/>
    <property type="match status" value="1"/>
</dbReference>
<comment type="miscellaneous">
    <text evidence="10">A single active site specifically recognizes both ATP and CTP and is responsible for their addition.</text>
</comment>
<comment type="function">
    <text evidence="10">Catalyzes the addition and repair of the essential 3'-terminal CCA sequence in tRNAs without using a nucleic acid template. Adds these three nucleotides in the order of C, C, and A to the tRNA nucleotide-73, using CTP and ATP as substrates and producing inorganic pyrophosphate. tRNA 3'-terminal CCA addition is required both for tRNA processing and repair. Also involved in tRNA surveillance by mediating tandem CCA addition to generate a CCACCA at the 3' terminus of unstable tRNAs. While stable tRNAs receive only 3'-terminal CCA, unstable tRNAs are marked with CCACCA and rapidly degraded.</text>
</comment>
<feature type="binding site" evidence="10">
    <location>
        <position position="171"/>
    </location>
    <ligand>
        <name>CTP</name>
        <dbReference type="ChEBI" id="CHEBI:37563"/>
    </ligand>
</feature>
<dbReference type="SUPFAM" id="SSF81631">
    <property type="entry name" value="PAP/OAS1 substrate-binding domain"/>
    <property type="match status" value="1"/>
</dbReference>
<keyword evidence="7 10" id="KW-0067">ATP-binding</keyword>
<dbReference type="InterPro" id="IPR042090">
    <property type="entry name" value="CCA_tRNA_nucleotrans_2"/>
</dbReference>
<dbReference type="InterPro" id="IPR008229">
    <property type="entry name" value="CCA-adding_arc"/>
</dbReference>
<dbReference type="InterPro" id="IPR006116">
    <property type="entry name" value="NT_2-5OAS_ClassI-CCAase"/>
</dbReference>
<feature type="binding site" evidence="10">
    <location>
        <position position="63"/>
    </location>
    <ligand>
        <name>CTP</name>
        <dbReference type="ChEBI" id="CHEBI:37563"/>
    </ligand>
</feature>
<comment type="cofactor">
    <cofactor evidence="10">
        <name>Mg(2+)</name>
        <dbReference type="ChEBI" id="CHEBI:18420"/>
    </cofactor>
</comment>
<reference evidence="13 14" key="1">
    <citation type="submission" date="2017-02" db="EMBL/GenBank/DDBJ databases">
        <title>isolation and characterization of a novel temperate virus Aeropyrum globular virus 1 infecting hyperthermophilic archaeon Aeropyrum.</title>
        <authorList>
            <person name="Yumiya M."/>
            <person name="Yoshida T."/>
            <person name="Sako Y."/>
        </authorList>
    </citation>
    <scope>NUCLEOTIDE SEQUENCE [LARGE SCALE GENOMIC DNA]</scope>
    <source>
        <strain evidence="13 14">YK1-12-2013</strain>
    </source>
</reference>
<dbReference type="GO" id="GO:0042245">
    <property type="term" value="P:RNA repair"/>
    <property type="evidence" value="ECO:0007669"/>
    <property type="project" value="UniProtKB-KW"/>
</dbReference>
<feature type="binding site" evidence="10">
    <location>
        <position position="180"/>
    </location>
    <ligand>
        <name>CTP</name>
        <dbReference type="ChEBI" id="CHEBI:37563"/>
    </ligand>
</feature>
<dbReference type="Gene3D" id="3.30.460.10">
    <property type="entry name" value="Beta Polymerase, domain 2"/>
    <property type="match status" value="1"/>
</dbReference>
<comment type="catalytic activity">
    <reaction evidence="10">
        <text>a tRNA with a 3' CCA end + 2 CTP + ATP = a tRNA with a 3' CCACCA end + 3 diphosphate</text>
        <dbReference type="Rhea" id="RHEA:76235"/>
        <dbReference type="Rhea" id="RHEA-COMP:10468"/>
        <dbReference type="Rhea" id="RHEA-COMP:18655"/>
        <dbReference type="ChEBI" id="CHEBI:30616"/>
        <dbReference type="ChEBI" id="CHEBI:33019"/>
        <dbReference type="ChEBI" id="CHEBI:37563"/>
        <dbReference type="ChEBI" id="CHEBI:83071"/>
        <dbReference type="ChEBI" id="CHEBI:195187"/>
    </reaction>
</comment>
<comment type="subunit">
    <text evidence="10">Homodimer.</text>
</comment>
<dbReference type="CDD" id="cd05400">
    <property type="entry name" value="NT_2-5OAS_ClassI-CCAase"/>
    <property type="match status" value="1"/>
</dbReference>
<evidence type="ECO:0000256" key="8">
    <source>
        <dbReference type="ARBA" id="ARBA00022842"/>
    </source>
</evidence>
<dbReference type="GO" id="GO:0000287">
    <property type="term" value="F:magnesium ion binding"/>
    <property type="evidence" value="ECO:0007669"/>
    <property type="project" value="UniProtKB-UniRule"/>
</dbReference>
<sequence length="465" mass="51866">MRVASGGSVLPEDLRSRVLERIRPTRLQFSMLGRLYSLVARALEECEDLRLSIPAYRVELVGSAAKGTLLRDKWEVDVFLLLEARREEVRRLGESLLRSCLEGRLPYYFKYSEHPYATVSLMGMQADVVPAPLAVDPRDAVGVERTPFHTRYVRSRLEEKPWLVDDILLFKSFLKGIGVYGAETRVGGFSGYLAEVLIIHYGGFEETVKAASSWRPPVMVDTTGGKADLDMLARRYPDSPIIVPDPVDPSRNTAASVTPKRLAELVHAANIFLRKPSPTFFHALQPGEPCRRTLPGVMVLMSGNYSDHPPDSVWGRLKRLGERLYRATKARGYPALSYSFYTDEALEAAVYIHMESPSRYPIEGRLGPPTWDRERATRFTEKRLGEGGWVWIGDDGRLSGARPYTGSAAGDVERALATLPLPPGTRSYKVVTCPSTGPCGFPSYLEALRDPTPPWLRHVLGGCRS</sequence>
<feature type="binding site" evidence="10">
    <location>
        <position position="149"/>
    </location>
    <ligand>
        <name>CTP</name>
        <dbReference type="ChEBI" id="CHEBI:37563"/>
    </ligand>
</feature>
<evidence type="ECO:0000313" key="13">
    <source>
        <dbReference type="EMBL" id="GBF08641.1"/>
    </source>
</evidence>
<keyword evidence="1 10" id="KW-0808">Transferase</keyword>
<dbReference type="EMBL" id="BDMD01000015">
    <property type="protein sequence ID" value="GBF08641.1"/>
    <property type="molecule type" value="Genomic_DNA"/>
</dbReference>
<keyword evidence="9 10" id="KW-0694">RNA-binding</keyword>
<dbReference type="PANTHER" id="PTHR39643">
    <property type="entry name" value="CCA-ADDING ENZYME"/>
    <property type="match status" value="1"/>
</dbReference>
<comment type="caution">
    <text evidence="13">The sequence shown here is derived from an EMBL/GenBank/DDBJ whole genome shotgun (WGS) entry which is preliminary data.</text>
</comment>
<evidence type="ECO:0000256" key="4">
    <source>
        <dbReference type="ARBA" id="ARBA00022723"/>
    </source>
</evidence>
<comment type="catalytic activity">
    <reaction evidence="10">
        <text>a tRNA precursor + 2 CTP + ATP = a tRNA with a 3' CCA end + 3 diphosphate</text>
        <dbReference type="Rhea" id="RHEA:14433"/>
        <dbReference type="Rhea" id="RHEA-COMP:10465"/>
        <dbReference type="Rhea" id="RHEA-COMP:10468"/>
        <dbReference type="ChEBI" id="CHEBI:30616"/>
        <dbReference type="ChEBI" id="CHEBI:33019"/>
        <dbReference type="ChEBI" id="CHEBI:37563"/>
        <dbReference type="ChEBI" id="CHEBI:74896"/>
        <dbReference type="ChEBI" id="CHEBI:83071"/>
        <dbReference type="EC" id="2.7.7.72"/>
    </reaction>
</comment>
<feature type="binding site" evidence="10">
    <location>
        <position position="127"/>
    </location>
    <ligand>
        <name>Mg(2+)</name>
        <dbReference type="ChEBI" id="CHEBI:18420"/>
    </ligand>
</feature>
<evidence type="ECO:0000259" key="11">
    <source>
        <dbReference type="Pfam" id="PF01909"/>
    </source>
</evidence>
<dbReference type="SUPFAM" id="SSF81301">
    <property type="entry name" value="Nucleotidyltransferase"/>
    <property type="match status" value="1"/>
</dbReference>
<dbReference type="EC" id="2.7.7.72" evidence="10"/>
<keyword evidence="8 10" id="KW-0460">Magnesium</keyword>
<dbReference type="Gene3D" id="1.10.1410.30">
    <property type="entry name" value="CCA tRNA nucleotidyltransferase, domain 2"/>
    <property type="match status" value="1"/>
</dbReference>
<dbReference type="NCBIfam" id="TIGR03671">
    <property type="entry name" value="cca_archaeal"/>
    <property type="match status" value="1"/>
</dbReference>
<feature type="binding site" evidence="10">
    <location>
        <position position="77"/>
    </location>
    <ligand>
        <name>Mg(2+)</name>
        <dbReference type="ChEBI" id="CHEBI:18420"/>
    </ligand>
</feature>
<dbReference type="PANTHER" id="PTHR39643:SF1">
    <property type="entry name" value="CCA-ADDING ENZYME"/>
    <property type="match status" value="1"/>
</dbReference>
<dbReference type="GO" id="GO:0005524">
    <property type="term" value="F:ATP binding"/>
    <property type="evidence" value="ECO:0007669"/>
    <property type="project" value="UniProtKB-UniRule"/>
</dbReference>
<keyword evidence="2 10" id="KW-0819">tRNA processing</keyword>
<feature type="binding site" evidence="10">
    <location>
        <position position="75"/>
    </location>
    <ligand>
        <name>Mg(2+)</name>
        <dbReference type="ChEBI" id="CHEBI:18420"/>
    </ligand>
</feature>
<organism evidence="13 14">
    <name type="scientific">Aeropyrum pernix</name>
    <dbReference type="NCBI Taxonomy" id="56636"/>
    <lineage>
        <taxon>Archaea</taxon>
        <taxon>Thermoproteota</taxon>
        <taxon>Thermoprotei</taxon>
        <taxon>Desulfurococcales</taxon>
        <taxon>Desulfurococcaceae</taxon>
        <taxon>Aeropyrum</taxon>
    </lineage>
</organism>
<dbReference type="GO" id="GO:0000049">
    <property type="term" value="F:tRNA binding"/>
    <property type="evidence" value="ECO:0007669"/>
    <property type="project" value="UniProtKB-UniRule"/>
</dbReference>
<feature type="binding site" evidence="10">
    <location>
        <position position="180"/>
    </location>
    <ligand>
        <name>ATP</name>
        <dbReference type="ChEBI" id="CHEBI:30616"/>
    </ligand>
</feature>
<evidence type="ECO:0000259" key="12">
    <source>
        <dbReference type="Pfam" id="PF09249"/>
    </source>
</evidence>
<evidence type="ECO:0000256" key="3">
    <source>
        <dbReference type="ARBA" id="ARBA00022695"/>
    </source>
</evidence>
<dbReference type="InterPro" id="IPR043519">
    <property type="entry name" value="NT_sf"/>
</dbReference>
<evidence type="ECO:0000256" key="7">
    <source>
        <dbReference type="ARBA" id="ARBA00022840"/>
    </source>
</evidence>
<proteinExistence type="inferred from homology"/>
<dbReference type="HAMAP" id="MF_01264">
    <property type="entry name" value="CCA_arch"/>
    <property type="match status" value="1"/>
</dbReference>
<dbReference type="Pfam" id="PF09249">
    <property type="entry name" value="tRNA_NucTransf2"/>
    <property type="match status" value="1"/>
</dbReference>
<keyword evidence="4 10" id="KW-0479">Metal-binding</keyword>
<evidence type="ECO:0000256" key="6">
    <source>
        <dbReference type="ARBA" id="ARBA00022800"/>
    </source>
</evidence>
<dbReference type="Proteomes" id="UP000291213">
    <property type="component" value="Unassembled WGS sequence"/>
</dbReference>
<evidence type="ECO:0000313" key="14">
    <source>
        <dbReference type="Proteomes" id="UP000291213"/>
    </source>
</evidence>
<comment type="similarity">
    <text evidence="10">Belongs to the tRNA nucleotidyltransferase/poly(A) polymerase family. Archaeal CCA-adding enzyme subfamily.</text>
</comment>
<keyword evidence="3 10" id="KW-0548">Nucleotidyltransferase</keyword>
<name>A0A401H896_AERPX</name>
<feature type="binding site" evidence="10">
    <location>
        <position position="63"/>
    </location>
    <ligand>
        <name>ATP</name>
        <dbReference type="ChEBI" id="CHEBI:30616"/>
    </ligand>
</feature>
<dbReference type="Pfam" id="PF01909">
    <property type="entry name" value="NTP_transf_2"/>
    <property type="match status" value="1"/>
</dbReference>
<dbReference type="GO" id="GO:0160016">
    <property type="term" value="F:CCACCA tRNA nucleotidyltransferase activity"/>
    <property type="evidence" value="ECO:0007669"/>
    <property type="project" value="RHEA"/>
</dbReference>
<dbReference type="InterPro" id="IPR002934">
    <property type="entry name" value="Polymerase_NTP_transf_dom"/>
</dbReference>
<dbReference type="GO" id="GO:0001680">
    <property type="term" value="P:tRNA 3'-terminal CCA addition"/>
    <property type="evidence" value="ECO:0007669"/>
    <property type="project" value="UniProtKB-UniRule"/>
</dbReference>
<feature type="domain" description="tRNA nucleotidyltransferase substrate binding" evidence="12">
    <location>
        <begin position="165"/>
        <end position="282"/>
    </location>
</feature>
<keyword evidence="5 10" id="KW-0547">Nucleotide-binding</keyword>
<dbReference type="PIRSF" id="PIRSF005335">
    <property type="entry name" value="CCA_arch"/>
    <property type="match status" value="1"/>
</dbReference>
<accession>A0A401H896</accession>
<dbReference type="InterPro" id="IPR011068">
    <property type="entry name" value="NuclTrfase_I-like_C"/>
</dbReference>
<dbReference type="AlphaFoldDB" id="A0A401H896"/>
<feature type="binding site" evidence="10">
    <location>
        <position position="66"/>
    </location>
    <ligand>
        <name>CTP</name>
        <dbReference type="ChEBI" id="CHEBI:37563"/>
    </ligand>
</feature>
<gene>
    <name evidence="10" type="primary">cca</name>
    <name evidence="13" type="ORF">apy_03660</name>
</gene>
<keyword evidence="6 10" id="KW-0692">RNA repair</keyword>
<evidence type="ECO:0000256" key="5">
    <source>
        <dbReference type="ARBA" id="ARBA00022741"/>
    </source>
</evidence>
<feature type="binding site" evidence="10">
    <location>
        <position position="171"/>
    </location>
    <ligand>
        <name>ATP</name>
        <dbReference type="ChEBI" id="CHEBI:30616"/>
    </ligand>
</feature>
<evidence type="ECO:0000256" key="1">
    <source>
        <dbReference type="ARBA" id="ARBA00022679"/>
    </source>
</evidence>
<feature type="binding site" evidence="10">
    <location>
        <position position="66"/>
    </location>
    <ligand>
        <name>ATP</name>
        <dbReference type="ChEBI" id="CHEBI:30616"/>
    </ligand>
</feature>
<feature type="domain" description="Polymerase nucleotidyl transferase" evidence="11">
    <location>
        <begin position="42"/>
        <end position="162"/>
    </location>
</feature>
<dbReference type="SUPFAM" id="SSF55003">
    <property type="entry name" value="PAP/Archaeal CCA-adding enzyme, C-terminal domain"/>
    <property type="match status" value="1"/>
</dbReference>
<evidence type="ECO:0000256" key="10">
    <source>
        <dbReference type="HAMAP-Rule" id="MF_01264"/>
    </source>
</evidence>
<dbReference type="GO" id="GO:0004810">
    <property type="term" value="F:CCA tRNA nucleotidyltransferase activity"/>
    <property type="evidence" value="ECO:0007669"/>
    <property type="project" value="UniProtKB-UniRule"/>
</dbReference>